<keyword evidence="1" id="KW-1133">Transmembrane helix</keyword>
<feature type="transmembrane region" description="Helical" evidence="1">
    <location>
        <begin position="145"/>
        <end position="167"/>
    </location>
</feature>
<keyword evidence="1" id="KW-0472">Membrane</keyword>
<dbReference type="Proteomes" id="UP000036334">
    <property type="component" value="Unassembled WGS sequence"/>
</dbReference>
<organism evidence="2 3">
    <name type="scientific">Mycobacterium haemophilum</name>
    <dbReference type="NCBI Taxonomy" id="29311"/>
    <lineage>
        <taxon>Bacteria</taxon>
        <taxon>Bacillati</taxon>
        <taxon>Actinomycetota</taxon>
        <taxon>Actinomycetes</taxon>
        <taxon>Mycobacteriales</taxon>
        <taxon>Mycobacteriaceae</taxon>
        <taxon>Mycobacterium</taxon>
    </lineage>
</organism>
<dbReference type="OrthoDB" id="4734452at2"/>
<dbReference type="RefSeq" id="WP_047314110.1">
    <property type="nucleotide sequence ID" value="NZ_LDPQ01000004.1"/>
</dbReference>
<feature type="transmembrane region" description="Helical" evidence="1">
    <location>
        <begin position="187"/>
        <end position="205"/>
    </location>
</feature>
<dbReference type="Pfam" id="PF17197">
    <property type="entry name" value="DUF5134"/>
    <property type="match status" value="1"/>
</dbReference>
<proteinExistence type="predicted"/>
<sequence length="207" mass="22793">MIDDLLLRWVVTGLFVLSAAECGFTSLARRRPWTSVLSNGLHFAMAIAMAVMAWPRGAQLPTVGPAVFFGLAGVWFVTLATISARRERVVYVYPAVMMVAMVWMYAVMDSHLQSPCGGHHHASPHTSMPGVDMATKVVQASGPPAWVIALNWFWFAFFWVAAVFWAYRSFTTPRNGAALSRRSLHRASQAVMSTGMAITFGALLFHV</sequence>
<keyword evidence="1" id="KW-0812">Transmembrane</keyword>
<feature type="transmembrane region" description="Helical" evidence="1">
    <location>
        <begin position="6"/>
        <end position="24"/>
    </location>
</feature>
<name>A0A0I9U7P0_9MYCO</name>
<reference evidence="2 3" key="1">
    <citation type="submission" date="2015-05" db="EMBL/GenBank/DDBJ databases">
        <title>Genome sequence of Mycobacterium haemophilum.</title>
        <authorList>
            <person name="Greninger A.L."/>
            <person name="Cunningham G."/>
            <person name="Miller S."/>
        </authorList>
    </citation>
    <scope>NUCLEOTIDE SEQUENCE [LARGE SCALE GENOMIC DNA]</scope>
    <source>
        <strain evidence="3">UC1</strain>
    </source>
</reference>
<accession>A0A0I9U7P0</accession>
<dbReference type="PATRIC" id="fig|29311.18.peg.3271"/>
<feature type="transmembrane region" description="Helical" evidence="1">
    <location>
        <begin position="89"/>
        <end position="108"/>
    </location>
</feature>
<keyword evidence="3" id="KW-1185">Reference proteome</keyword>
<protein>
    <submittedName>
        <fullName evidence="2">Membrane protein</fullName>
    </submittedName>
</protein>
<evidence type="ECO:0000313" key="2">
    <source>
        <dbReference type="EMBL" id="KLO36830.1"/>
    </source>
</evidence>
<evidence type="ECO:0000313" key="3">
    <source>
        <dbReference type="Proteomes" id="UP000036334"/>
    </source>
</evidence>
<dbReference type="AlphaFoldDB" id="A0A0I9U7P0"/>
<dbReference type="EMBL" id="LDPR01000007">
    <property type="protein sequence ID" value="KLO36830.1"/>
    <property type="molecule type" value="Genomic_DNA"/>
</dbReference>
<gene>
    <name evidence="2" type="ORF">ABH38_10490</name>
</gene>
<comment type="caution">
    <text evidence="2">The sequence shown here is derived from an EMBL/GenBank/DDBJ whole genome shotgun (WGS) entry which is preliminary data.</text>
</comment>
<evidence type="ECO:0000256" key="1">
    <source>
        <dbReference type="SAM" id="Phobius"/>
    </source>
</evidence>
<feature type="transmembrane region" description="Helical" evidence="1">
    <location>
        <begin position="60"/>
        <end position="82"/>
    </location>
</feature>
<feature type="transmembrane region" description="Helical" evidence="1">
    <location>
        <begin position="36"/>
        <end position="54"/>
    </location>
</feature>
<dbReference type="InterPro" id="IPR033458">
    <property type="entry name" value="DUF5134"/>
</dbReference>